<dbReference type="InterPro" id="IPR043504">
    <property type="entry name" value="Peptidase_S1_PA_chymotrypsin"/>
</dbReference>
<dbReference type="PROSITE" id="PS50240">
    <property type="entry name" value="TRYPSIN_DOM"/>
    <property type="match status" value="1"/>
</dbReference>
<evidence type="ECO:0000256" key="1">
    <source>
        <dbReference type="ARBA" id="ARBA00004613"/>
    </source>
</evidence>
<keyword evidence="3" id="KW-0732">Signal</keyword>
<accession>A0AAN9VBT2</accession>
<dbReference type="InterPro" id="IPR051487">
    <property type="entry name" value="Ser/Thr_Proteases_Immune/Dev"/>
</dbReference>
<evidence type="ECO:0000256" key="3">
    <source>
        <dbReference type="ARBA" id="ARBA00022729"/>
    </source>
</evidence>
<protein>
    <recommendedName>
        <fullName evidence="7">Peptidase S1 domain-containing protein</fullName>
    </recommendedName>
</protein>
<reference evidence="8 9" key="1">
    <citation type="submission" date="2024-03" db="EMBL/GenBank/DDBJ databases">
        <title>The genome assembly and annotation of the cricket Gryllus longicercus Weissman &amp; Gray.</title>
        <authorList>
            <person name="Szrajer S."/>
            <person name="Gray D."/>
            <person name="Ylla G."/>
        </authorList>
    </citation>
    <scope>NUCLEOTIDE SEQUENCE [LARGE SCALE GENOMIC DNA]</scope>
    <source>
        <strain evidence="8">DAG 2021-001</strain>
        <tissue evidence="8">Whole body minus gut</tissue>
    </source>
</reference>
<keyword evidence="5" id="KW-0325">Glycoprotein</keyword>
<evidence type="ECO:0000256" key="6">
    <source>
        <dbReference type="ARBA" id="ARBA00024195"/>
    </source>
</evidence>
<dbReference type="Pfam" id="PF00089">
    <property type="entry name" value="Trypsin"/>
    <property type="match status" value="1"/>
</dbReference>
<proteinExistence type="inferred from homology"/>
<dbReference type="InterPro" id="IPR001254">
    <property type="entry name" value="Trypsin_dom"/>
</dbReference>
<dbReference type="InterPro" id="IPR009003">
    <property type="entry name" value="Peptidase_S1_PA"/>
</dbReference>
<evidence type="ECO:0000256" key="2">
    <source>
        <dbReference type="ARBA" id="ARBA00022525"/>
    </source>
</evidence>
<dbReference type="EMBL" id="JAZDUA010000344">
    <property type="protein sequence ID" value="KAK7794177.1"/>
    <property type="molecule type" value="Genomic_DNA"/>
</dbReference>
<dbReference type="FunFam" id="2.40.10.10:FF:000054">
    <property type="entry name" value="Complement C1r subcomponent"/>
    <property type="match status" value="1"/>
</dbReference>
<keyword evidence="2" id="KW-0964">Secreted</keyword>
<dbReference type="SUPFAM" id="SSF50494">
    <property type="entry name" value="Trypsin-like serine proteases"/>
    <property type="match status" value="1"/>
</dbReference>
<dbReference type="Proteomes" id="UP001378592">
    <property type="component" value="Unassembled WGS sequence"/>
</dbReference>
<evidence type="ECO:0000313" key="9">
    <source>
        <dbReference type="Proteomes" id="UP001378592"/>
    </source>
</evidence>
<gene>
    <name evidence="8" type="ORF">R5R35_005374</name>
</gene>
<evidence type="ECO:0000259" key="7">
    <source>
        <dbReference type="PROSITE" id="PS50240"/>
    </source>
</evidence>
<keyword evidence="4" id="KW-1015">Disulfide bond</keyword>
<name>A0AAN9VBT2_9ORTH</name>
<feature type="domain" description="Peptidase S1" evidence="7">
    <location>
        <begin position="1"/>
        <end position="113"/>
    </location>
</feature>
<dbReference type="GO" id="GO:0004252">
    <property type="term" value="F:serine-type endopeptidase activity"/>
    <property type="evidence" value="ECO:0007669"/>
    <property type="project" value="InterPro"/>
</dbReference>
<dbReference type="GO" id="GO:0005576">
    <property type="term" value="C:extracellular region"/>
    <property type="evidence" value="ECO:0007669"/>
    <property type="project" value="UniProtKB-SubCell"/>
</dbReference>
<dbReference type="SMART" id="SM00020">
    <property type="entry name" value="Tryp_SPc"/>
    <property type="match status" value="1"/>
</dbReference>
<organism evidence="8 9">
    <name type="scientific">Gryllus longicercus</name>
    <dbReference type="NCBI Taxonomy" id="2509291"/>
    <lineage>
        <taxon>Eukaryota</taxon>
        <taxon>Metazoa</taxon>
        <taxon>Ecdysozoa</taxon>
        <taxon>Arthropoda</taxon>
        <taxon>Hexapoda</taxon>
        <taxon>Insecta</taxon>
        <taxon>Pterygota</taxon>
        <taxon>Neoptera</taxon>
        <taxon>Polyneoptera</taxon>
        <taxon>Orthoptera</taxon>
        <taxon>Ensifera</taxon>
        <taxon>Gryllidea</taxon>
        <taxon>Grylloidea</taxon>
        <taxon>Gryllidae</taxon>
        <taxon>Gryllinae</taxon>
        <taxon>Gryllus</taxon>
    </lineage>
</organism>
<evidence type="ECO:0000256" key="4">
    <source>
        <dbReference type="ARBA" id="ARBA00023157"/>
    </source>
</evidence>
<evidence type="ECO:0000313" key="8">
    <source>
        <dbReference type="EMBL" id="KAK7794177.1"/>
    </source>
</evidence>
<sequence>MCVVPHVDPGWGTTEFGGATSNVLMKADLYVQSPAQCSAVFGNAVSYRQMCTYNYGKDACQSDSGGPLFWQDPYTRRTHVVGVVSHGIACATDSPGVNTRVTYYLDWVASVVSADDTYCIV</sequence>
<evidence type="ECO:0000256" key="5">
    <source>
        <dbReference type="ARBA" id="ARBA00023180"/>
    </source>
</evidence>
<keyword evidence="9" id="KW-1185">Reference proteome</keyword>
<dbReference type="AlphaFoldDB" id="A0AAN9VBT2"/>
<comment type="similarity">
    <text evidence="6">Belongs to the peptidase S1 family. CLIP subfamily.</text>
</comment>
<comment type="subcellular location">
    <subcellularLocation>
        <location evidence="1">Secreted</location>
    </subcellularLocation>
</comment>
<dbReference type="Gene3D" id="2.40.10.10">
    <property type="entry name" value="Trypsin-like serine proteases"/>
    <property type="match status" value="1"/>
</dbReference>
<comment type="caution">
    <text evidence="8">The sequence shown here is derived from an EMBL/GenBank/DDBJ whole genome shotgun (WGS) entry which is preliminary data.</text>
</comment>
<dbReference type="PANTHER" id="PTHR24256">
    <property type="entry name" value="TRYPTASE-RELATED"/>
    <property type="match status" value="1"/>
</dbReference>
<dbReference type="GO" id="GO:0006508">
    <property type="term" value="P:proteolysis"/>
    <property type="evidence" value="ECO:0007669"/>
    <property type="project" value="InterPro"/>
</dbReference>